<protein>
    <submittedName>
        <fullName evidence="1">Uncharacterized protein (DUF1697 family)</fullName>
    </submittedName>
</protein>
<evidence type="ECO:0000313" key="2">
    <source>
        <dbReference type="Proteomes" id="UP000580474"/>
    </source>
</evidence>
<comment type="caution">
    <text evidence="1">The sequence shown here is derived from an EMBL/GenBank/DDBJ whole genome shotgun (WGS) entry which is preliminary data.</text>
</comment>
<reference evidence="1 2" key="1">
    <citation type="submission" date="2020-08" db="EMBL/GenBank/DDBJ databases">
        <title>Sequencing the genomes of 1000 actinobacteria strains.</title>
        <authorList>
            <person name="Klenk H.-P."/>
        </authorList>
    </citation>
    <scope>NUCLEOTIDE SEQUENCE [LARGE SCALE GENOMIC DNA]</scope>
    <source>
        <strain evidence="1 2">DSM 45582</strain>
    </source>
</reference>
<keyword evidence="2" id="KW-1185">Reference proteome</keyword>
<dbReference type="Gene3D" id="3.30.70.1280">
    <property type="entry name" value="SP0830-like domains"/>
    <property type="match status" value="1"/>
</dbReference>
<dbReference type="Proteomes" id="UP000580474">
    <property type="component" value="Unassembled WGS sequence"/>
</dbReference>
<dbReference type="EMBL" id="JACHIV010000001">
    <property type="protein sequence ID" value="MBB5069429.1"/>
    <property type="molecule type" value="Genomic_DNA"/>
</dbReference>
<dbReference type="AlphaFoldDB" id="A0A840NJG2"/>
<accession>A0A840NJG2</accession>
<sequence length="177" mass="19340">MRQVALLRGINLGKHNRIPMAGLRELLARLGFDEAGTHLQSGNAVFSADISAAESERVISAGIAEEFGLDVPVVVRTRDELAAVVAADPLAEIAAVPAQYLVIFLSARPDPAVLAELDPAAFAPDEVRFGEREVYVWCPEGVRNSRVPQSWWERRLGVRATARNWTTVTRLLELANS</sequence>
<proteinExistence type="predicted"/>
<dbReference type="Pfam" id="PF08002">
    <property type="entry name" value="DUF1697"/>
    <property type="match status" value="1"/>
</dbReference>
<organism evidence="1 2">
    <name type="scientific">Saccharopolyspora gloriosae</name>
    <dbReference type="NCBI Taxonomy" id="455344"/>
    <lineage>
        <taxon>Bacteria</taxon>
        <taxon>Bacillati</taxon>
        <taxon>Actinomycetota</taxon>
        <taxon>Actinomycetes</taxon>
        <taxon>Pseudonocardiales</taxon>
        <taxon>Pseudonocardiaceae</taxon>
        <taxon>Saccharopolyspora</taxon>
    </lineage>
</organism>
<dbReference type="RefSeq" id="WP_343071361.1">
    <property type="nucleotide sequence ID" value="NZ_JACHIV010000001.1"/>
</dbReference>
<gene>
    <name evidence="1" type="ORF">BJ969_002517</name>
</gene>
<evidence type="ECO:0000313" key="1">
    <source>
        <dbReference type="EMBL" id="MBB5069429.1"/>
    </source>
</evidence>
<dbReference type="InterPro" id="IPR012545">
    <property type="entry name" value="DUF1697"/>
</dbReference>
<name>A0A840NJG2_9PSEU</name>
<dbReference type="PIRSF" id="PIRSF008502">
    <property type="entry name" value="UCP008502"/>
    <property type="match status" value="1"/>
</dbReference>
<dbReference type="PANTHER" id="PTHR36439">
    <property type="entry name" value="BLL4334 PROTEIN"/>
    <property type="match status" value="1"/>
</dbReference>
<dbReference type="PANTHER" id="PTHR36439:SF1">
    <property type="entry name" value="DUF1697 DOMAIN-CONTAINING PROTEIN"/>
    <property type="match status" value="1"/>
</dbReference>
<dbReference type="SUPFAM" id="SSF160379">
    <property type="entry name" value="SP0830-like"/>
    <property type="match status" value="1"/>
</dbReference>